<dbReference type="EMBL" id="CAEKDK010000001">
    <property type="protein sequence ID" value="CAB4267691.1"/>
    <property type="molecule type" value="Genomic_DNA"/>
</dbReference>
<evidence type="ECO:0000313" key="2">
    <source>
        <dbReference type="EMBL" id="CAB4267691.1"/>
    </source>
</evidence>
<dbReference type="Proteomes" id="UP000507222">
    <property type="component" value="Unassembled WGS sequence"/>
</dbReference>
<protein>
    <submittedName>
        <fullName evidence="2">Uncharacterized protein</fullName>
    </submittedName>
</protein>
<proteinExistence type="predicted"/>
<reference evidence="2 3" key="1">
    <citation type="submission" date="2020-05" db="EMBL/GenBank/DDBJ databases">
        <authorList>
            <person name="Campoy J."/>
            <person name="Schneeberger K."/>
            <person name="Spophaly S."/>
        </authorList>
    </citation>
    <scope>NUCLEOTIDE SEQUENCE [LARGE SCALE GENOMIC DNA]</scope>
    <source>
        <strain evidence="2">PruArmRojPasFocal</strain>
    </source>
</reference>
<feature type="signal peptide" evidence="1">
    <location>
        <begin position="1"/>
        <end position="26"/>
    </location>
</feature>
<evidence type="ECO:0000256" key="1">
    <source>
        <dbReference type="SAM" id="SignalP"/>
    </source>
</evidence>
<keyword evidence="1" id="KW-0732">Signal</keyword>
<accession>A0A6J5TUL9</accession>
<gene>
    <name evidence="2" type="ORF">CURHAP_LOCUS10503</name>
</gene>
<feature type="chain" id="PRO_5026694493" evidence="1">
    <location>
        <begin position="27"/>
        <end position="108"/>
    </location>
</feature>
<dbReference type="AlphaFoldDB" id="A0A6J5TUL9"/>
<name>A0A6J5TUL9_PRUAR</name>
<organism evidence="2 3">
    <name type="scientific">Prunus armeniaca</name>
    <name type="common">Apricot</name>
    <name type="synonym">Armeniaca vulgaris</name>
    <dbReference type="NCBI Taxonomy" id="36596"/>
    <lineage>
        <taxon>Eukaryota</taxon>
        <taxon>Viridiplantae</taxon>
        <taxon>Streptophyta</taxon>
        <taxon>Embryophyta</taxon>
        <taxon>Tracheophyta</taxon>
        <taxon>Spermatophyta</taxon>
        <taxon>Magnoliopsida</taxon>
        <taxon>eudicotyledons</taxon>
        <taxon>Gunneridae</taxon>
        <taxon>Pentapetalae</taxon>
        <taxon>rosids</taxon>
        <taxon>fabids</taxon>
        <taxon>Rosales</taxon>
        <taxon>Rosaceae</taxon>
        <taxon>Amygdaloideae</taxon>
        <taxon>Amygdaleae</taxon>
        <taxon>Prunus</taxon>
    </lineage>
</organism>
<sequence length="108" mass="12471">MVEFVSCGFLLSIDIVILNMLPDMFSAEIPYMKCMNFEFEIVAFALSKPDMDANRFGSSLPICLGILNGEWGTTHAREYHLHNTAHHLKVRDWTKATGFFTVRRWLEK</sequence>
<evidence type="ECO:0000313" key="3">
    <source>
        <dbReference type="Proteomes" id="UP000507222"/>
    </source>
</evidence>